<keyword evidence="3" id="KW-1185">Reference proteome</keyword>
<organism evidence="2 3">
    <name type="scientific">Caerostris extrusa</name>
    <name type="common">Bark spider</name>
    <name type="synonym">Caerostris bankana</name>
    <dbReference type="NCBI Taxonomy" id="172846"/>
    <lineage>
        <taxon>Eukaryota</taxon>
        <taxon>Metazoa</taxon>
        <taxon>Ecdysozoa</taxon>
        <taxon>Arthropoda</taxon>
        <taxon>Chelicerata</taxon>
        <taxon>Arachnida</taxon>
        <taxon>Araneae</taxon>
        <taxon>Araneomorphae</taxon>
        <taxon>Entelegynae</taxon>
        <taxon>Araneoidea</taxon>
        <taxon>Araneidae</taxon>
        <taxon>Caerostris</taxon>
    </lineage>
</organism>
<feature type="region of interest" description="Disordered" evidence="1">
    <location>
        <begin position="9"/>
        <end position="43"/>
    </location>
</feature>
<evidence type="ECO:0000256" key="1">
    <source>
        <dbReference type="SAM" id="MobiDB-lite"/>
    </source>
</evidence>
<comment type="caution">
    <text evidence="2">The sequence shown here is derived from an EMBL/GenBank/DDBJ whole genome shotgun (WGS) entry which is preliminary data.</text>
</comment>
<evidence type="ECO:0000313" key="2">
    <source>
        <dbReference type="EMBL" id="GIX93949.1"/>
    </source>
</evidence>
<feature type="compositionally biased region" description="Basic and acidic residues" evidence="1">
    <location>
        <begin position="18"/>
        <end position="28"/>
    </location>
</feature>
<protein>
    <submittedName>
        <fullName evidence="2">Uncharacterized protein</fullName>
    </submittedName>
</protein>
<gene>
    <name evidence="2" type="ORF">CEXT_469461</name>
</gene>
<proteinExistence type="predicted"/>
<dbReference type="EMBL" id="BPLR01004315">
    <property type="protein sequence ID" value="GIX93949.1"/>
    <property type="molecule type" value="Genomic_DNA"/>
</dbReference>
<dbReference type="AlphaFoldDB" id="A0AAV4PBE8"/>
<reference evidence="2 3" key="1">
    <citation type="submission" date="2021-06" db="EMBL/GenBank/DDBJ databases">
        <title>Caerostris extrusa draft genome.</title>
        <authorList>
            <person name="Kono N."/>
            <person name="Arakawa K."/>
        </authorList>
    </citation>
    <scope>NUCLEOTIDE SEQUENCE [LARGE SCALE GENOMIC DNA]</scope>
</reference>
<evidence type="ECO:0000313" key="3">
    <source>
        <dbReference type="Proteomes" id="UP001054945"/>
    </source>
</evidence>
<accession>A0AAV4PBE8</accession>
<dbReference type="Proteomes" id="UP001054945">
    <property type="component" value="Unassembled WGS sequence"/>
</dbReference>
<name>A0AAV4PBE8_CAEEX</name>
<sequence>MECAIKVAFTRMTGSNKSESKQKTDPEKGNGMGTVQLRRGGTATQDLFGRRQPSIFEHEDVSFEFCCVPQVAQPIRPRSLIENF</sequence>